<keyword evidence="8 12" id="KW-0472">Membrane</keyword>
<proteinExistence type="predicted"/>
<dbReference type="GO" id="GO:0006888">
    <property type="term" value="P:endoplasmic reticulum to Golgi vesicle-mediated transport"/>
    <property type="evidence" value="ECO:0007669"/>
    <property type="project" value="TreeGrafter"/>
</dbReference>
<evidence type="ECO:0000313" key="14">
    <source>
        <dbReference type="EMBL" id="JAS18533.1"/>
    </source>
</evidence>
<evidence type="ECO:0000256" key="7">
    <source>
        <dbReference type="ARBA" id="ARBA00023034"/>
    </source>
</evidence>
<organism evidence="14">
    <name type="scientific">Clastoptera arizonana</name>
    <name type="common">Arizona spittle bug</name>
    <dbReference type="NCBI Taxonomy" id="38151"/>
    <lineage>
        <taxon>Eukaryota</taxon>
        <taxon>Metazoa</taxon>
        <taxon>Ecdysozoa</taxon>
        <taxon>Arthropoda</taxon>
        <taxon>Hexapoda</taxon>
        <taxon>Insecta</taxon>
        <taxon>Pterygota</taxon>
        <taxon>Neoptera</taxon>
        <taxon>Paraneoptera</taxon>
        <taxon>Hemiptera</taxon>
        <taxon>Auchenorrhyncha</taxon>
        <taxon>Cercopoidea</taxon>
        <taxon>Clastopteridae</taxon>
        <taxon>Clastoptera</taxon>
    </lineage>
</organism>
<dbReference type="InterPro" id="IPR005052">
    <property type="entry name" value="Lectin_leg"/>
</dbReference>
<feature type="transmembrane region" description="Helical" evidence="12">
    <location>
        <begin position="6"/>
        <end position="26"/>
    </location>
</feature>
<dbReference type="SUPFAM" id="SSF49899">
    <property type="entry name" value="Concanavalin A-like lectins/glucanases"/>
    <property type="match status" value="1"/>
</dbReference>
<protein>
    <recommendedName>
        <fullName evidence="13">L-type lectin-like domain-containing protein</fullName>
    </recommendedName>
</protein>
<dbReference type="CDD" id="cd06901">
    <property type="entry name" value="lectin_VIP36_VIPL"/>
    <property type="match status" value="1"/>
</dbReference>
<evidence type="ECO:0000256" key="9">
    <source>
        <dbReference type="ARBA" id="ARBA00023157"/>
    </source>
</evidence>
<sequence>MLKFNYICYIFVIALFNLITLLQINAEWNTKDFLKREYSLYKPYQVSGVVMPYWDFLGSTMVTTNYIRLTPDTQSMQGALWNNVPCTVRNWELQVQFKVHGKDKELFGDGMAIWFTKDRMQSGPVFGNMDYFVGLVVIIDTYSNHNGEHNHLHPYISAMINNGSWHYDHDRDGTHTQLAGCEAKIRNLDYDTHILIRYENDVLTVSTDVENKAAWKECLLVKGIRLPTGYYLGLSAATGDLSDNHDIISVKFYELDLPEDPKDNEDRSKILPSATFFEPPREHVEDPKPASWSGVKTFLLMFVAAIGMIVIVIYGIMKYQKYQEDQRKRFF</sequence>
<dbReference type="EMBL" id="GEDC01018765">
    <property type="protein sequence ID" value="JAS18533.1"/>
    <property type="molecule type" value="Transcribed_RNA"/>
</dbReference>
<dbReference type="InterPro" id="IPR051136">
    <property type="entry name" value="Intracellular_Lectin-GPT"/>
</dbReference>
<reference evidence="14" key="1">
    <citation type="submission" date="2015-12" db="EMBL/GenBank/DDBJ databases">
        <title>De novo transcriptome assembly of four potential Pierce s Disease insect vectors from Arizona vineyards.</title>
        <authorList>
            <person name="Tassone E.E."/>
        </authorList>
    </citation>
    <scope>NUCLEOTIDE SEQUENCE</scope>
</reference>
<keyword evidence="6 12" id="KW-1133">Transmembrane helix</keyword>
<evidence type="ECO:0000313" key="15">
    <source>
        <dbReference type="EMBL" id="JAS32265.1"/>
    </source>
</evidence>
<keyword evidence="7" id="KW-0333">Golgi apparatus</keyword>
<dbReference type="Gene3D" id="2.60.120.200">
    <property type="match status" value="1"/>
</dbReference>
<dbReference type="FunFam" id="2.60.120.200:FF:000017">
    <property type="entry name" value="Vesicular integral-membrane protein VIP36"/>
    <property type="match status" value="1"/>
</dbReference>
<dbReference type="GO" id="GO:0005793">
    <property type="term" value="C:endoplasmic reticulum-Golgi intermediate compartment"/>
    <property type="evidence" value="ECO:0007669"/>
    <property type="project" value="TreeGrafter"/>
</dbReference>
<evidence type="ECO:0000256" key="5">
    <source>
        <dbReference type="ARBA" id="ARBA00022734"/>
    </source>
</evidence>
<accession>A0A1B6CZ37</accession>
<evidence type="ECO:0000256" key="6">
    <source>
        <dbReference type="ARBA" id="ARBA00022989"/>
    </source>
</evidence>
<name>A0A1B6CZ37_9HEMI</name>
<evidence type="ECO:0000256" key="12">
    <source>
        <dbReference type="SAM" id="Phobius"/>
    </source>
</evidence>
<dbReference type="GO" id="GO:0000139">
    <property type="term" value="C:Golgi membrane"/>
    <property type="evidence" value="ECO:0007669"/>
    <property type="project" value="UniProtKB-SubCell"/>
</dbReference>
<keyword evidence="2 12" id="KW-0812">Transmembrane</keyword>
<evidence type="ECO:0000256" key="8">
    <source>
        <dbReference type="ARBA" id="ARBA00023136"/>
    </source>
</evidence>
<feature type="transmembrane region" description="Helical" evidence="12">
    <location>
        <begin position="298"/>
        <end position="317"/>
    </location>
</feature>
<evidence type="ECO:0000256" key="3">
    <source>
        <dbReference type="ARBA" id="ARBA00022723"/>
    </source>
</evidence>
<evidence type="ECO:0000259" key="13">
    <source>
        <dbReference type="PROSITE" id="PS51328"/>
    </source>
</evidence>
<keyword evidence="9" id="KW-1015">Disulfide bond</keyword>
<dbReference type="Pfam" id="PF03388">
    <property type="entry name" value="Lectin_leg-like"/>
    <property type="match status" value="1"/>
</dbReference>
<keyword evidence="5" id="KW-0430">Lectin</keyword>
<dbReference type="PANTHER" id="PTHR12223:SF45">
    <property type="entry name" value="RE50040P"/>
    <property type="match status" value="1"/>
</dbReference>
<dbReference type="GO" id="GO:0046872">
    <property type="term" value="F:metal ion binding"/>
    <property type="evidence" value="ECO:0007669"/>
    <property type="project" value="UniProtKB-KW"/>
</dbReference>
<dbReference type="GO" id="GO:0005537">
    <property type="term" value="F:D-mannose binding"/>
    <property type="evidence" value="ECO:0007669"/>
    <property type="project" value="TreeGrafter"/>
</dbReference>
<dbReference type="EMBL" id="GEDC01005033">
    <property type="protein sequence ID" value="JAS32265.1"/>
    <property type="molecule type" value="Transcribed_RNA"/>
</dbReference>
<gene>
    <name evidence="15" type="ORF">g.6523</name>
    <name evidence="14" type="ORF">g.6524</name>
</gene>
<keyword evidence="3" id="KW-0479">Metal-binding</keyword>
<feature type="domain" description="L-type lectin-like" evidence="13">
    <location>
        <begin position="32"/>
        <end position="255"/>
    </location>
</feature>
<dbReference type="PANTHER" id="PTHR12223">
    <property type="entry name" value="VESICULAR MANNOSE-BINDING LECTIN"/>
    <property type="match status" value="1"/>
</dbReference>
<keyword evidence="10" id="KW-0325">Glycoprotein</keyword>
<dbReference type="GO" id="GO:0005789">
    <property type="term" value="C:endoplasmic reticulum membrane"/>
    <property type="evidence" value="ECO:0007669"/>
    <property type="project" value="TreeGrafter"/>
</dbReference>
<evidence type="ECO:0000256" key="2">
    <source>
        <dbReference type="ARBA" id="ARBA00022692"/>
    </source>
</evidence>
<evidence type="ECO:0000256" key="4">
    <source>
        <dbReference type="ARBA" id="ARBA00022729"/>
    </source>
</evidence>
<dbReference type="GO" id="GO:0030134">
    <property type="term" value="C:COPII-coated ER to Golgi transport vesicle"/>
    <property type="evidence" value="ECO:0007669"/>
    <property type="project" value="TreeGrafter"/>
</dbReference>
<dbReference type="PROSITE" id="PS51328">
    <property type="entry name" value="L_LECTIN_LIKE"/>
    <property type="match status" value="1"/>
</dbReference>
<dbReference type="AlphaFoldDB" id="A0A1B6CZ37"/>
<evidence type="ECO:0000256" key="1">
    <source>
        <dbReference type="ARBA" id="ARBA00004194"/>
    </source>
</evidence>
<dbReference type="InterPro" id="IPR035664">
    <property type="entry name" value="VIP36_lectin"/>
</dbReference>
<comment type="subcellular location">
    <subcellularLocation>
        <location evidence="11">Endomembrane system</location>
        <topology evidence="11">Single-pass type I membrane protein</topology>
    </subcellularLocation>
    <subcellularLocation>
        <location evidence="1">Golgi apparatus membrane</location>
        <topology evidence="1">Single-pass membrane protein</topology>
    </subcellularLocation>
</comment>
<keyword evidence="4" id="KW-0732">Signal</keyword>
<dbReference type="InterPro" id="IPR013320">
    <property type="entry name" value="ConA-like_dom_sf"/>
</dbReference>
<evidence type="ECO:0000256" key="10">
    <source>
        <dbReference type="ARBA" id="ARBA00023180"/>
    </source>
</evidence>
<evidence type="ECO:0000256" key="11">
    <source>
        <dbReference type="ARBA" id="ARBA00046288"/>
    </source>
</evidence>